<dbReference type="GO" id="GO:0061630">
    <property type="term" value="F:ubiquitin protein ligase activity"/>
    <property type="evidence" value="ECO:0007669"/>
    <property type="project" value="TreeGrafter"/>
</dbReference>
<keyword evidence="7" id="KW-1185">Reference proteome</keyword>
<evidence type="ECO:0000256" key="2">
    <source>
        <dbReference type="ARBA" id="ARBA00022771"/>
    </source>
</evidence>
<dbReference type="InterPro" id="IPR051834">
    <property type="entry name" value="RING_finger_E3_ligase"/>
</dbReference>
<evidence type="ECO:0000256" key="4">
    <source>
        <dbReference type="PROSITE-ProRule" id="PRU00175"/>
    </source>
</evidence>
<feature type="domain" description="RING-type" evidence="5">
    <location>
        <begin position="176"/>
        <end position="217"/>
    </location>
</feature>
<evidence type="ECO:0000259" key="5">
    <source>
        <dbReference type="PROSITE" id="PS50089"/>
    </source>
</evidence>
<keyword evidence="1" id="KW-0479">Metal-binding</keyword>
<dbReference type="AlphaFoldDB" id="A0AA39M731"/>
<dbReference type="GO" id="GO:0006511">
    <property type="term" value="P:ubiquitin-dependent protein catabolic process"/>
    <property type="evidence" value="ECO:0007669"/>
    <property type="project" value="TreeGrafter"/>
</dbReference>
<evidence type="ECO:0000256" key="3">
    <source>
        <dbReference type="ARBA" id="ARBA00022833"/>
    </source>
</evidence>
<evidence type="ECO:0000313" key="7">
    <source>
        <dbReference type="Proteomes" id="UP001175271"/>
    </source>
</evidence>
<dbReference type="EMBL" id="JAUCMV010000001">
    <property type="protein sequence ID" value="KAK0423377.1"/>
    <property type="molecule type" value="Genomic_DNA"/>
</dbReference>
<evidence type="ECO:0000256" key="1">
    <source>
        <dbReference type="ARBA" id="ARBA00022723"/>
    </source>
</evidence>
<keyword evidence="3" id="KW-0862">Zinc</keyword>
<dbReference type="Gene3D" id="3.30.40.10">
    <property type="entry name" value="Zinc/RING finger domain, C3HC4 (zinc finger)"/>
    <property type="match status" value="1"/>
</dbReference>
<organism evidence="6 7">
    <name type="scientific">Steinernema hermaphroditum</name>
    <dbReference type="NCBI Taxonomy" id="289476"/>
    <lineage>
        <taxon>Eukaryota</taxon>
        <taxon>Metazoa</taxon>
        <taxon>Ecdysozoa</taxon>
        <taxon>Nematoda</taxon>
        <taxon>Chromadorea</taxon>
        <taxon>Rhabditida</taxon>
        <taxon>Tylenchina</taxon>
        <taxon>Panagrolaimomorpha</taxon>
        <taxon>Strongyloidoidea</taxon>
        <taxon>Steinernematidae</taxon>
        <taxon>Steinernema</taxon>
    </lineage>
</organism>
<comment type="caution">
    <text evidence="6">The sequence shown here is derived from an EMBL/GenBank/DDBJ whole genome shotgun (WGS) entry which is preliminary data.</text>
</comment>
<accession>A0AA39M731</accession>
<dbReference type="GO" id="GO:0005634">
    <property type="term" value="C:nucleus"/>
    <property type="evidence" value="ECO:0007669"/>
    <property type="project" value="TreeGrafter"/>
</dbReference>
<dbReference type="InterPro" id="IPR013083">
    <property type="entry name" value="Znf_RING/FYVE/PHD"/>
</dbReference>
<proteinExistence type="predicted"/>
<dbReference type="Pfam" id="PF13639">
    <property type="entry name" value="zf-RING_2"/>
    <property type="match status" value="1"/>
</dbReference>
<dbReference type="PANTHER" id="PTHR45931:SF3">
    <property type="entry name" value="RING ZINC FINGER-CONTAINING PROTEIN"/>
    <property type="match status" value="1"/>
</dbReference>
<keyword evidence="2 4" id="KW-0863">Zinc-finger</keyword>
<dbReference type="InterPro" id="IPR001841">
    <property type="entry name" value="Znf_RING"/>
</dbReference>
<gene>
    <name evidence="6" type="ORF">QR680_008113</name>
</gene>
<dbReference type="SUPFAM" id="SSF57850">
    <property type="entry name" value="RING/U-box"/>
    <property type="match status" value="1"/>
</dbReference>
<dbReference type="CDD" id="cd16454">
    <property type="entry name" value="RING-H2_PA-TM-RING"/>
    <property type="match status" value="1"/>
</dbReference>
<dbReference type="Proteomes" id="UP001175271">
    <property type="component" value="Unassembled WGS sequence"/>
</dbReference>
<dbReference type="SMART" id="SM00184">
    <property type="entry name" value="RING"/>
    <property type="match status" value="1"/>
</dbReference>
<dbReference type="PROSITE" id="PS50089">
    <property type="entry name" value="ZF_RING_2"/>
    <property type="match status" value="1"/>
</dbReference>
<dbReference type="PANTHER" id="PTHR45931">
    <property type="entry name" value="SI:CH211-59O9.10"/>
    <property type="match status" value="1"/>
</dbReference>
<sequence length="268" mass="30503">MSTPQQSNALMTPQLQQDGQPEFKAITMQHLFYMNYVLKVAMCYNCRTKNVERAASVDPQGNLSFVSFSLLKKESFSDLLLWSTESEGLLNAVAKMWIGLTMDQRAYFMDNFHSISLTAADTESIQSNTNKIVAEVMHVTESTLLSEDELFTDQEDQNECVLNCLPIIKSIDESTCTVCFDSIAEGERYGKLDCGHLFHPACISPWLRYHNTCPTCRHPSDISKWIRSWETIKDVVEQMKEKIERHVSAFGDLVVHVKTLIVEGRENT</sequence>
<protein>
    <recommendedName>
        <fullName evidence="5">RING-type domain-containing protein</fullName>
    </recommendedName>
</protein>
<evidence type="ECO:0000313" key="6">
    <source>
        <dbReference type="EMBL" id="KAK0423377.1"/>
    </source>
</evidence>
<reference evidence="6" key="1">
    <citation type="submission" date="2023-06" db="EMBL/GenBank/DDBJ databases">
        <title>Genomic analysis of the entomopathogenic nematode Steinernema hermaphroditum.</title>
        <authorList>
            <person name="Schwarz E.M."/>
            <person name="Heppert J.K."/>
            <person name="Baniya A."/>
            <person name="Schwartz H.T."/>
            <person name="Tan C.-H."/>
            <person name="Antoshechkin I."/>
            <person name="Sternberg P.W."/>
            <person name="Goodrich-Blair H."/>
            <person name="Dillman A.R."/>
        </authorList>
    </citation>
    <scope>NUCLEOTIDE SEQUENCE</scope>
    <source>
        <strain evidence="6">PS9179</strain>
        <tissue evidence="6">Whole animal</tissue>
    </source>
</reference>
<dbReference type="GO" id="GO:0008270">
    <property type="term" value="F:zinc ion binding"/>
    <property type="evidence" value="ECO:0007669"/>
    <property type="project" value="UniProtKB-KW"/>
</dbReference>
<name>A0AA39M731_9BILA</name>